<sequence>MKKQTIIKVFALLLFGMSILAYASSNNNGKIAFNDNYLSDSFSKEKIEKLKVGDPAPPISAFKWIKGQPYKNGKLPKGKVYIIEFTATWCAPCLAAVPHVTNLTNKYKNNDVEVLSFFILEQNVDKEAKENSPHIRTIETFIQKHGAKMDYNVAIDALDKTMEKNWFRASGRPGIPTTIIIDKEGLVSWVGSTSHHEEIDQFISYIISDNYSIEGAMGYDQKANPSSTYDSSKLLLLNGNGGGKEDDFMYRSLIRKSIRDIEDGRMRDFVSSRHWFGNLTSEIKSRYRKGRMQFENMGLFDLYHLAFGDTLANAPLIKLPNGQFVDTITYPYLKTSYAKFWYEPILEVGDPSKFEPTKWSDRRGESGRLKFIKLGKLYDYSVQVPKEKASAKFIQEVMQRDLKNYFGYDVSIEIRQMPVWKFTADDRVRVKTPGEQPKSNWKEKKPTITISNFSLFDFIQQLALIYGYQYYDSGLLSIDEQFPFVNATGLKEVDISIPSNWQKDFHGLRKHLREEGLYLEKSTHPMKVIVIRDPKVE</sequence>
<dbReference type="CDD" id="cd02966">
    <property type="entry name" value="TlpA_like_family"/>
    <property type="match status" value="1"/>
</dbReference>
<evidence type="ECO:0000313" key="4">
    <source>
        <dbReference type="Proteomes" id="UP001176891"/>
    </source>
</evidence>
<evidence type="ECO:0000256" key="1">
    <source>
        <dbReference type="SAM" id="SignalP"/>
    </source>
</evidence>
<dbReference type="InterPro" id="IPR013740">
    <property type="entry name" value="Redoxin"/>
</dbReference>
<dbReference type="InterPro" id="IPR036249">
    <property type="entry name" value="Thioredoxin-like_sf"/>
</dbReference>
<keyword evidence="4" id="KW-1185">Reference proteome</keyword>
<feature type="signal peptide" evidence="1">
    <location>
        <begin position="1"/>
        <end position="23"/>
    </location>
</feature>
<dbReference type="SUPFAM" id="SSF52833">
    <property type="entry name" value="Thioredoxin-like"/>
    <property type="match status" value="1"/>
</dbReference>
<reference evidence="3" key="1">
    <citation type="submission" date="2023-07" db="EMBL/GenBank/DDBJ databases">
        <title>Two novel species in the genus Flavivirga.</title>
        <authorList>
            <person name="Kwon K."/>
        </authorList>
    </citation>
    <scope>NUCLEOTIDE SEQUENCE</scope>
    <source>
        <strain evidence="3">KACC 14157</strain>
    </source>
</reference>
<dbReference type="Pfam" id="PF08534">
    <property type="entry name" value="Redoxin"/>
    <property type="match status" value="1"/>
</dbReference>
<feature type="domain" description="Thioredoxin" evidence="2">
    <location>
        <begin position="50"/>
        <end position="208"/>
    </location>
</feature>
<feature type="chain" id="PRO_5046470269" evidence="1">
    <location>
        <begin position="24"/>
        <end position="537"/>
    </location>
</feature>
<accession>A0ABT8X1B8</accession>
<evidence type="ECO:0000259" key="2">
    <source>
        <dbReference type="PROSITE" id="PS51352"/>
    </source>
</evidence>
<dbReference type="PANTHER" id="PTHR42852">
    <property type="entry name" value="THIOL:DISULFIDE INTERCHANGE PROTEIN DSBE"/>
    <property type="match status" value="1"/>
</dbReference>
<keyword evidence="1" id="KW-0732">Signal</keyword>
<name>A0ABT8X1B8_9FLAO</name>
<comment type="caution">
    <text evidence="3">The sequence shown here is derived from an EMBL/GenBank/DDBJ whole genome shotgun (WGS) entry which is preliminary data.</text>
</comment>
<dbReference type="PANTHER" id="PTHR42852:SF18">
    <property type="entry name" value="CHROMOSOME UNDETERMINED SCAFFOLD_47, WHOLE GENOME SHOTGUN SEQUENCE"/>
    <property type="match status" value="1"/>
</dbReference>
<dbReference type="Proteomes" id="UP001176891">
    <property type="component" value="Unassembled WGS sequence"/>
</dbReference>
<organism evidence="3 4">
    <name type="scientific">Flavivirga amylovorans</name>
    <dbReference type="NCBI Taxonomy" id="870486"/>
    <lineage>
        <taxon>Bacteria</taxon>
        <taxon>Pseudomonadati</taxon>
        <taxon>Bacteroidota</taxon>
        <taxon>Flavobacteriia</taxon>
        <taxon>Flavobacteriales</taxon>
        <taxon>Flavobacteriaceae</taxon>
        <taxon>Flavivirga</taxon>
    </lineage>
</organism>
<dbReference type="Gene3D" id="3.40.30.10">
    <property type="entry name" value="Glutaredoxin"/>
    <property type="match status" value="1"/>
</dbReference>
<evidence type="ECO:0000313" key="3">
    <source>
        <dbReference type="EMBL" id="MDO5987517.1"/>
    </source>
</evidence>
<proteinExistence type="predicted"/>
<gene>
    <name evidence="3" type="ORF">Q4Q39_08925</name>
</gene>
<dbReference type="PROSITE" id="PS51352">
    <property type="entry name" value="THIOREDOXIN_2"/>
    <property type="match status" value="1"/>
</dbReference>
<dbReference type="InterPro" id="IPR050553">
    <property type="entry name" value="Thioredoxin_ResA/DsbE_sf"/>
</dbReference>
<protein>
    <submittedName>
        <fullName evidence="3">Redoxin family protein</fullName>
    </submittedName>
</protein>
<dbReference type="EMBL" id="JAUOEM010000003">
    <property type="protein sequence ID" value="MDO5987517.1"/>
    <property type="molecule type" value="Genomic_DNA"/>
</dbReference>
<dbReference type="InterPro" id="IPR013766">
    <property type="entry name" value="Thioredoxin_domain"/>
</dbReference>
<dbReference type="RefSeq" id="WP_303282079.1">
    <property type="nucleotide sequence ID" value="NZ_BAABCZ010000010.1"/>
</dbReference>